<dbReference type="Proteomes" id="UP000183190">
    <property type="component" value="Unassembled WGS sequence"/>
</dbReference>
<feature type="transmembrane region" description="Helical" evidence="1">
    <location>
        <begin position="23"/>
        <end position="41"/>
    </location>
</feature>
<dbReference type="InterPro" id="IPR043765">
    <property type="entry name" value="DUF5711"/>
</dbReference>
<evidence type="ECO:0000313" key="3">
    <source>
        <dbReference type="Proteomes" id="UP000183190"/>
    </source>
</evidence>
<evidence type="ECO:0000256" key="1">
    <source>
        <dbReference type="SAM" id="Phobius"/>
    </source>
</evidence>
<protein>
    <submittedName>
        <fullName evidence="2">Uncharacterized protein</fullName>
    </submittedName>
</protein>
<name>A0A1H6J312_RUMFL</name>
<dbReference type="AlphaFoldDB" id="A0A1H6J312"/>
<sequence length="390" mass="43955">MPKMYDADDIVDLKNRKRRQKRLRRFILILLAAAIGTGLYFTRDMWYNKLRGIGQQYRTIVNSGKLAEGNFPIEISGGADYQLEFTDSKMILMSDTYTYFYDTDGALLKKRQHTYTNTVLRAACGRALLYEQGGNELSVEDEDEVFYTKSFAKRLILFARISEQGYTAAVTTYDNYSCALEVYDKRGKVIYERKCIEMVSDLSFINDSKGCVLSYITAENGQLVTNVQEISFSEKEEHWTSPGLNTLGLAVYGFDKGAFVYGADACGYVDSNGQISSFYSYDGDRVAGASENGNSAVIANNIDRRKYTLALFKGGKTEALIIDLEEPSIDVTVYEDLAYVMCQGKIKTYDFSGGLRSVADVSDSYTGFVRSDDHIFLKGYNKIDRIDYES</sequence>
<gene>
    <name evidence="2" type="ORF">SAMN02910265_01468</name>
</gene>
<dbReference type="EMBL" id="FNWV01000004">
    <property type="protein sequence ID" value="SEH56307.1"/>
    <property type="molecule type" value="Genomic_DNA"/>
</dbReference>
<dbReference type="SUPFAM" id="SSF69304">
    <property type="entry name" value="Tricorn protease N-terminal domain"/>
    <property type="match status" value="1"/>
</dbReference>
<organism evidence="2 3">
    <name type="scientific">Ruminococcus flavefaciens</name>
    <dbReference type="NCBI Taxonomy" id="1265"/>
    <lineage>
        <taxon>Bacteria</taxon>
        <taxon>Bacillati</taxon>
        <taxon>Bacillota</taxon>
        <taxon>Clostridia</taxon>
        <taxon>Eubacteriales</taxon>
        <taxon>Oscillospiraceae</taxon>
        <taxon>Ruminococcus</taxon>
    </lineage>
</organism>
<keyword evidence="1" id="KW-0812">Transmembrane</keyword>
<reference evidence="2 3" key="1">
    <citation type="submission" date="2016-10" db="EMBL/GenBank/DDBJ databases">
        <authorList>
            <person name="de Groot N.N."/>
        </authorList>
    </citation>
    <scope>NUCLEOTIDE SEQUENCE [LARGE SCALE GENOMIC DNA]</scope>
    <source>
        <strain evidence="2 3">YAD2003</strain>
    </source>
</reference>
<dbReference type="OrthoDB" id="1816386at2"/>
<proteinExistence type="predicted"/>
<evidence type="ECO:0000313" key="2">
    <source>
        <dbReference type="EMBL" id="SEH56307.1"/>
    </source>
</evidence>
<keyword evidence="1" id="KW-0472">Membrane</keyword>
<accession>A0A1H6J312</accession>
<dbReference type="Pfam" id="PF18975">
    <property type="entry name" value="DUF5711"/>
    <property type="match status" value="1"/>
</dbReference>
<keyword evidence="1" id="KW-1133">Transmembrane helix</keyword>